<dbReference type="AlphaFoldDB" id="A0A455TAL1"/>
<evidence type="ECO:0000313" key="8">
    <source>
        <dbReference type="Proteomes" id="UP000317544"/>
    </source>
</evidence>
<dbReference type="GO" id="GO:0005737">
    <property type="term" value="C:cytoplasm"/>
    <property type="evidence" value="ECO:0007669"/>
    <property type="project" value="UniProtKB-SubCell"/>
</dbReference>
<dbReference type="EC" id="2.8.1.-" evidence="5"/>
<dbReference type="NCBIfam" id="TIGR03342">
    <property type="entry name" value="dsrC_tusE_dsvC"/>
    <property type="match status" value="1"/>
</dbReference>
<comment type="function">
    <text evidence="3">Part of a sulfur-relay system required for 2-thiolation of 5-methylaminomethyl-2-thiouridine (mnm(5)s(2)U) at tRNA wobble positions. Could accept sulfur from TusD.</text>
</comment>
<keyword evidence="5 7" id="KW-0808">Transferase</keyword>
<evidence type="ECO:0000256" key="4">
    <source>
        <dbReference type="ARBA" id="ARBA00025918"/>
    </source>
</evidence>
<dbReference type="GO" id="GO:0002143">
    <property type="term" value="P:tRNA wobble position uridine thiolation"/>
    <property type="evidence" value="ECO:0007669"/>
    <property type="project" value="TreeGrafter"/>
</dbReference>
<keyword evidence="2" id="KW-0963">Cytoplasm</keyword>
<keyword evidence="8" id="KW-1185">Reference proteome</keyword>
<dbReference type="PANTHER" id="PTHR37010:SF1">
    <property type="entry name" value="SULFURTRANSFERASE TUSE"/>
    <property type="match status" value="1"/>
</dbReference>
<dbReference type="InterPro" id="IPR042072">
    <property type="entry name" value="DsrC-like_C"/>
</dbReference>
<comment type="similarity">
    <text evidence="5">Belongs to the dsrC/tusE family.</text>
</comment>
<evidence type="ECO:0000313" key="7">
    <source>
        <dbReference type="EMBL" id="BBI01355.1"/>
    </source>
</evidence>
<proteinExistence type="inferred from homology"/>
<dbReference type="InterPro" id="IPR025526">
    <property type="entry name" value="DsrC-like_dom_sf"/>
</dbReference>
<evidence type="ECO:0000256" key="3">
    <source>
        <dbReference type="ARBA" id="ARBA00025277"/>
    </source>
</evidence>
<name>A0A455TAL1_9GAMM</name>
<dbReference type="Proteomes" id="UP000317544">
    <property type="component" value="Chromosome"/>
</dbReference>
<accession>A0A455TAL1</accession>
<evidence type="ECO:0000256" key="6">
    <source>
        <dbReference type="PIRSR" id="PIRSR006223-50"/>
    </source>
</evidence>
<dbReference type="OrthoDB" id="9786347at2"/>
<reference evidence="7 8" key="1">
    <citation type="journal article" date="2019" name="Proc. Natl. Acad. Sci. U.S.A.">
        <title>Exaggeration and cooption of innate immunity for social defense.</title>
        <authorList>
            <person name="Kutsukake M."/>
            <person name="Moriyama M."/>
            <person name="Shigenobu S."/>
            <person name="Meng X.-Y."/>
            <person name="Nikoh N."/>
            <person name="Noda C."/>
            <person name="Kobayashi S."/>
            <person name="Fukatsu T."/>
        </authorList>
    </citation>
    <scope>NUCLEOTIDE SEQUENCE [LARGE SCALE GENOMIC DNA]</scope>
    <source>
        <strain evidence="7 8">Nmo</strain>
    </source>
</reference>
<dbReference type="Gene3D" id="1.10.10.370">
    <property type="entry name" value="DsrC-like protein, C-terminal domain"/>
    <property type="match status" value="1"/>
</dbReference>
<evidence type="ECO:0000256" key="1">
    <source>
        <dbReference type="ARBA" id="ARBA00004496"/>
    </source>
</evidence>
<comment type="subunit">
    <text evidence="4">Interacts with the TusBCD complex. Interacts with MnmA.</text>
</comment>
<dbReference type="PIRSF" id="PIRSF006223">
    <property type="entry name" value="DsrC_TusE"/>
    <property type="match status" value="1"/>
</dbReference>
<dbReference type="EMBL" id="AP019379">
    <property type="protein sequence ID" value="BBI01355.1"/>
    <property type="molecule type" value="Genomic_DNA"/>
</dbReference>
<dbReference type="GO" id="GO:0016740">
    <property type="term" value="F:transferase activity"/>
    <property type="evidence" value="ECO:0007669"/>
    <property type="project" value="UniProtKB-KW"/>
</dbReference>
<dbReference type="PANTHER" id="PTHR37010">
    <property type="entry name" value="SULFURTRANSFERASE TUSE"/>
    <property type="match status" value="1"/>
</dbReference>
<gene>
    <name evidence="7" type="primary">yccK</name>
    <name evidence="7" type="ORF">BUCNMO_353</name>
</gene>
<dbReference type="RefSeq" id="WP_158345084.1">
    <property type="nucleotide sequence ID" value="NZ_AP019379.1"/>
</dbReference>
<dbReference type="SUPFAM" id="SSF69721">
    <property type="entry name" value="DsrC, the gamma subunit of dissimilatory sulfite reductase"/>
    <property type="match status" value="1"/>
</dbReference>
<organism evidence="7 8">
    <name type="scientific">Buchnera aphidicola</name>
    <name type="common">Nipponaphis monzeni</name>
    <dbReference type="NCBI Taxonomy" id="2495405"/>
    <lineage>
        <taxon>Bacteria</taxon>
        <taxon>Pseudomonadati</taxon>
        <taxon>Pseudomonadota</taxon>
        <taxon>Gammaproteobacteria</taxon>
        <taxon>Enterobacterales</taxon>
        <taxon>Erwiniaceae</taxon>
        <taxon>Buchnera</taxon>
    </lineage>
</organism>
<protein>
    <recommendedName>
        <fullName evidence="5">Sulfurtransferase</fullName>
        <ecNumber evidence="5">2.8.1.-</ecNumber>
    </recommendedName>
</protein>
<comment type="subcellular location">
    <subcellularLocation>
        <location evidence="1">Cytoplasm</location>
    </subcellularLocation>
</comment>
<dbReference type="Pfam" id="PF04358">
    <property type="entry name" value="DsrC"/>
    <property type="match status" value="1"/>
</dbReference>
<evidence type="ECO:0000256" key="5">
    <source>
        <dbReference type="PIRNR" id="PIRNR006223"/>
    </source>
</evidence>
<evidence type="ECO:0000256" key="2">
    <source>
        <dbReference type="ARBA" id="ARBA00022490"/>
    </source>
</evidence>
<feature type="active site" description="Cysteine persulfide intermediate" evidence="6">
    <location>
        <position position="106"/>
    </location>
</feature>
<dbReference type="InterPro" id="IPR007453">
    <property type="entry name" value="DsrC/TusE"/>
</dbReference>
<dbReference type="GO" id="GO:0097163">
    <property type="term" value="F:sulfur carrier activity"/>
    <property type="evidence" value="ECO:0007669"/>
    <property type="project" value="TreeGrafter"/>
</dbReference>
<sequence>MSSLFKYPKTDSKKYLASLNKWDLSIAKKNAKKELIIMTENHWEIVYFIRNFYSKFNQTPSMRIIAAAISKKYHKKYTSIYFLKLFPKGPMQQASKIAGIPLSNSCF</sequence>